<organism evidence="2 3">
    <name type="scientific">Polyrhizophydium stewartii</name>
    <dbReference type="NCBI Taxonomy" id="2732419"/>
    <lineage>
        <taxon>Eukaryota</taxon>
        <taxon>Fungi</taxon>
        <taxon>Fungi incertae sedis</taxon>
        <taxon>Chytridiomycota</taxon>
        <taxon>Chytridiomycota incertae sedis</taxon>
        <taxon>Chytridiomycetes</taxon>
        <taxon>Rhizophydiales</taxon>
        <taxon>Rhizophydiales incertae sedis</taxon>
        <taxon>Polyrhizophydium</taxon>
    </lineage>
</organism>
<proteinExistence type="predicted"/>
<reference evidence="2 3" key="1">
    <citation type="submission" date="2023-09" db="EMBL/GenBank/DDBJ databases">
        <title>Pangenome analysis of Batrachochytrium dendrobatidis and related Chytrids.</title>
        <authorList>
            <person name="Yacoub M.N."/>
            <person name="Stajich J.E."/>
            <person name="James T.Y."/>
        </authorList>
    </citation>
    <scope>NUCLEOTIDE SEQUENCE [LARGE SCALE GENOMIC DNA]</scope>
    <source>
        <strain evidence="2 3">JEL0888</strain>
    </source>
</reference>
<evidence type="ECO:0000313" key="2">
    <source>
        <dbReference type="EMBL" id="KAL2919594.1"/>
    </source>
</evidence>
<feature type="region of interest" description="Disordered" evidence="1">
    <location>
        <begin position="1"/>
        <end position="22"/>
    </location>
</feature>
<feature type="region of interest" description="Disordered" evidence="1">
    <location>
        <begin position="34"/>
        <end position="82"/>
    </location>
</feature>
<feature type="region of interest" description="Disordered" evidence="1">
    <location>
        <begin position="495"/>
        <end position="514"/>
    </location>
</feature>
<sequence>MQLVHLEKGDAAPRTTPDAALSIQDLERRLRSHGPYVRIYAPQQQDSASGRLAADQAQGSPSGNGAPAQPQRAGPQSSSAAPAALAGAIPGLDVTFGTAKDLTVLDVTPSKGAASPSKFAAYPTVIRTPQSMGRVSIGASFNIPRAASPSPMTLARPVSSRSGPRYARSNSASRSSHAQDYSHRTGGDDNEMSPQQQMLAEEMLSTPFLPFLTLTNSLQLYLKLAVLDDSERIICWNPGSFLLQTSPFVGMPGTSANSTPRQSAAARLFSISAIRSLVRSMSARDETAYPAAPPTSPGYLLLTSSAVYIFRPIFSLYSLKLPLKDEQTTYLDPSALLQLVCKFPHSDIVRLDVGPSRQHLCFRVRQLPSGTAALSPSALIPAQTTSGTTPAASPQPSVRSNGAAASSALSGSKPLRIKIDSWVFLARSRMCTNQIVEYLTASLHEMLAEHVMPSQSAGLVNQDIEPVLRNLQASVFLRPGRKDVRVLTYEHVWPTPRSSESEQPKSSNGGGSVCVLAESESDPAADAEITKVDFDFLRFYLLGCFMRYIRPVPELPARSVKLEHVSIVGTAVYIYLVSERFDVWPPLIVPDEFSPHPSVNARIEGVSQLAPLDASGKGLTADIVPEFEHVLGVGRVADILRVERWRTWRIDAALGLPGEPPCEDLRGLGEALQNGYLGFVGADASKMGIAEQHGSAGGWLWWVRIVFGERDPEADSLEQPATPVSAPRSIPTTTGGERVGFWWDLAFSNRDAVDELLDAIRRLRAHPGASYEDQMHTNGDSLEGHIEQPQAAPQAPQLPQARQIPPPSIILGDD</sequence>
<feature type="compositionally biased region" description="Low complexity" evidence="1">
    <location>
        <begin position="788"/>
        <end position="803"/>
    </location>
</feature>
<feature type="compositionally biased region" description="Low complexity" evidence="1">
    <location>
        <begin position="63"/>
        <end position="82"/>
    </location>
</feature>
<dbReference type="EMBL" id="JADGIZ020000002">
    <property type="protein sequence ID" value="KAL2919594.1"/>
    <property type="molecule type" value="Genomic_DNA"/>
</dbReference>
<protein>
    <submittedName>
        <fullName evidence="2">Uncharacterized protein</fullName>
    </submittedName>
</protein>
<feature type="compositionally biased region" description="Basic and acidic residues" evidence="1">
    <location>
        <begin position="1"/>
        <end position="11"/>
    </location>
</feature>
<name>A0ABR4NJH9_9FUNG</name>
<keyword evidence="3" id="KW-1185">Reference proteome</keyword>
<feature type="region of interest" description="Disordered" evidence="1">
    <location>
        <begin position="383"/>
        <end position="406"/>
    </location>
</feature>
<feature type="region of interest" description="Disordered" evidence="1">
    <location>
        <begin position="771"/>
        <end position="814"/>
    </location>
</feature>
<evidence type="ECO:0000256" key="1">
    <source>
        <dbReference type="SAM" id="MobiDB-lite"/>
    </source>
</evidence>
<gene>
    <name evidence="2" type="ORF">HK105_200506</name>
</gene>
<evidence type="ECO:0000313" key="3">
    <source>
        <dbReference type="Proteomes" id="UP001527925"/>
    </source>
</evidence>
<accession>A0ABR4NJH9</accession>
<feature type="region of interest" description="Disordered" evidence="1">
    <location>
        <begin position="713"/>
        <end position="732"/>
    </location>
</feature>
<feature type="compositionally biased region" description="Low complexity" evidence="1">
    <location>
        <begin position="165"/>
        <end position="178"/>
    </location>
</feature>
<feature type="compositionally biased region" description="Polar residues" evidence="1">
    <location>
        <begin position="383"/>
        <end position="400"/>
    </location>
</feature>
<dbReference type="Proteomes" id="UP001527925">
    <property type="component" value="Unassembled WGS sequence"/>
</dbReference>
<comment type="caution">
    <text evidence="2">The sequence shown here is derived from an EMBL/GenBank/DDBJ whole genome shotgun (WGS) entry which is preliminary data.</text>
</comment>
<feature type="region of interest" description="Disordered" evidence="1">
    <location>
        <begin position="146"/>
        <end position="193"/>
    </location>
</feature>